<dbReference type="AlphaFoldDB" id="A0A3A6U6G1"/>
<dbReference type="InterPro" id="IPR015068">
    <property type="entry name" value="DUF1877"/>
</dbReference>
<dbReference type="EMBL" id="QYYH01000041">
    <property type="protein sequence ID" value="RJY17464.1"/>
    <property type="molecule type" value="Genomic_DNA"/>
</dbReference>
<dbReference type="InterPro" id="IPR035944">
    <property type="entry name" value="YfbM-like_sf"/>
</dbReference>
<evidence type="ECO:0000313" key="1">
    <source>
        <dbReference type="EMBL" id="RJY17464.1"/>
    </source>
</evidence>
<organism evidence="1 2">
    <name type="scientific">Parashewanella spongiae</name>
    <dbReference type="NCBI Taxonomy" id="342950"/>
    <lineage>
        <taxon>Bacteria</taxon>
        <taxon>Pseudomonadati</taxon>
        <taxon>Pseudomonadota</taxon>
        <taxon>Gammaproteobacteria</taxon>
        <taxon>Alteromonadales</taxon>
        <taxon>Shewanellaceae</taxon>
        <taxon>Parashewanella</taxon>
    </lineage>
</organism>
<protein>
    <submittedName>
        <fullName evidence="1">DUF1877 family protein</fullName>
    </submittedName>
</protein>
<proteinExistence type="predicted"/>
<reference evidence="1 2" key="1">
    <citation type="submission" date="2018-09" db="EMBL/GenBank/DDBJ databases">
        <title>Phylogeny of the Shewanellaceae, and recommendation for two new genera, Pseudoshewanella and Parashewanella.</title>
        <authorList>
            <person name="Wang G."/>
        </authorList>
    </citation>
    <scope>NUCLEOTIDE SEQUENCE [LARGE SCALE GENOMIC DNA]</scope>
    <source>
        <strain evidence="1 2">KCTC 22492</strain>
    </source>
</reference>
<dbReference type="Pfam" id="PF08974">
    <property type="entry name" value="DUF1877"/>
    <property type="match status" value="1"/>
</dbReference>
<sequence length="164" mass="19127">MISRMSMNGNYLPVTEEDLNKLLDDPDLLSDFLYEEKEEEIIEIDKAWHAIHYTLNERKWEGIEPLFNVVLGGEQISEEDIGYGPARSLLPKQVSEVSNALTKIEEKDFRAKFNSEELIKHDIYPQLWDDNIETLDYVSTFYNDVRSAFIKASDQKMAMILFLN</sequence>
<evidence type="ECO:0000313" key="2">
    <source>
        <dbReference type="Proteomes" id="UP000273022"/>
    </source>
</evidence>
<dbReference type="Proteomes" id="UP000273022">
    <property type="component" value="Unassembled WGS sequence"/>
</dbReference>
<dbReference type="Gene3D" id="3.40.1760.10">
    <property type="entry name" value="YfbM-like super family"/>
    <property type="match status" value="1"/>
</dbReference>
<keyword evidence="2" id="KW-1185">Reference proteome</keyword>
<dbReference type="SUPFAM" id="SSF111069">
    <property type="entry name" value="Hypothetical protein yfbM"/>
    <property type="match status" value="1"/>
</dbReference>
<comment type="caution">
    <text evidence="1">The sequence shown here is derived from an EMBL/GenBank/DDBJ whole genome shotgun (WGS) entry which is preliminary data.</text>
</comment>
<name>A0A3A6U6G1_9GAMM</name>
<accession>A0A3A6U6G1</accession>
<gene>
    <name evidence="1" type="ORF">D5R81_08305</name>
</gene>